<gene>
    <name evidence="1" type="ORF">Patl1_10453</name>
</gene>
<reference evidence="2" key="1">
    <citation type="journal article" date="2023" name="G3 (Bethesda)">
        <title>Genome assembly and association tests identify interacting loci associated with vigor, precocity, and sex in interspecific pistachio rootstocks.</title>
        <authorList>
            <person name="Palmer W."/>
            <person name="Jacygrad E."/>
            <person name="Sagayaradj S."/>
            <person name="Cavanaugh K."/>
            <person name="Han R."/>
            <person name="Bertier L."/>
            <person name="Beede B."/>
            <person name="Kafkas S."/>
            <person name="Golino D."/>
            <person name="Preece J."/>
            <person name="Michelmore R."/>
        </authorList>
    </citation>
    <scope>NUCLEOTIDE SEQUENCE [LARGE SCALE GENOMIC DNA]</scope>
</reference>
<accession>A0ACC1A7K5</accession>
<dbReference type="Proteomes" id="UP001164250">
    <property type="component" value="Chromosome 12"/>
</dbReference>
<dbReference type="EMBL" id="CM047908">
    <property type="protein sequence ID" value="KAJ0082343.1"/>
    <property type="molecule type" value="Genomic_DNA"/>
</dbReference>
<sequence>MLRMKNNEGDIALHKAMRNNYIGVVEILTKEDLEFYEGDTTLHVDVRNDYIDVMEILTIEDPKFSYSANNFGKTPLYIATKGRSLDIVTKILETCKSGSHASTNRKIDLHALVLSEDLGNT</sequence>
<evidence type="ECO:0000313" key="1">
    <source>
        <dbReference type="EMBL" id="KAJ0082343.1"/>
    </source>
</evidence>
<evidence type="ECO:0000313" key="2">
    <source>
        <dbReference type="Proteomes" id="UP001164250"/>
    </source>
</evidence>
<keyword evidence="2" id="KW-1185">Reference proteome</keyword>
<comment type="caution">
    <text evidence="1">The sequence shown here is derived from an EMBL/GenBank/DDBJ whole genome shotgun (WGS) entry which is preliminary data.</text>
</comment>
<proteinExistence type="predicted"/>
<name>A0ACC1A7K5_9ROSI</name>
<organism evidence="1 2">
    <name type="scientific">Pistacia atlantica</name>
    <dbReference type="NCBI Taxonomy" id="434234"/>
    <lineage>
        <taxon>Eukaryota</taxon>
        <taxon>Viridiplantae</taxon>
        <taxon>Streptophyta</taxon>
        <taxon>Embryophyta</taxon>
        <taxon>Tracheophyta</taxon>
        <taxon>Spermatophyta</taxon>
        <taxon>Magnoliopsida</taxon>
        <taxon>eudicotyledons</taxon>
        <taxon>Gunneridae</taxon>
        <taxon>Pentapetalae</taxon>
        <taxon>rosids</taxon>
        <taxon>malvids</taxon>
        <taxon>Sapindales</taxon>
        <taxon>Anacardiaceae</taxon>
        <taxon>Pistacia</taxon>
    </lineage>
</organism>
<protein>
    <submittedName>
        <fullName evidence="1">Uncharacterized protein</fullName>
    </submittedName>
</protein>